<evidence type="ECO:0000256" key="3">
    <source>
        <dbReference type="SAM" id="MobiDB-lite"/>
    </source>
</evidence>
<feature type="region of interest" description="Disordered" evidence="3">
    <location>
        <begin position="116"/>
        <end position="148"/>
    </location>
</feature>
<evidence type="ECO:0000313" key="6">
    <source>
        <dbReference type="EMBL" id="KIK55513.1"/>
    </source>
</evidence>
<dbReference type="InterPro" id="IPR007219">
    <property type="entry name" value="XnlR_reg_dom"/>
</dbReference>
<dbReference type="Gene3D" id="4.10.240.10">
    <property type="entry name" value="Zn(2)-C6 fungal-type DNA-binding domain"/>
    <property type="match status" value="1"/>
</dbReference>
<dbReference type="GO" id="GO:0003677">
    <property type="term" value="F:DNA binding"/>
    <property type="evidence" value="ECO:0007669"/>
    <property type="project" value="InterPro"/>
</dbReference>
<dbReference type="SUPFAM" id="SSF57701">
    <property type="entry name" value="Zn2/Cys6 DNA-binding domain"/>
    <property type="match status" value="1"/>
</dbReference>
<accession>A0A0D0CKD6</accession>
<dbReference type="PANTHER" id="PTHR46910:SF38">
    <property type="entry name" value="ZN(2)-C6 FUNGAL-TYPE DOMAIN-CONTAINING PROTEIN"/>
    <property type="match status" value="1"/>
</dbReference>
<dbReference type="SMART" id="SM00906">
    <property type="entry name" value="Fungal_trans"/>
    <property type="match status" value="1"/>
</dbReference>
<dbReference type="AlphaFoldDB" id="A0A0D0CKD6"/>
<keyword evidence="1" id="KW-0479">Metal-binding</keyword>
<feature type="transmembrane region" description="Helical" evidence="4">
    <location>
        <begin position="570"/>
        <end position="589"/>
    </location>
</feature>
<dbReference type="Pfam" id="PF04082">
    <property type="entry name" value="Fungal_trans"/>
    <property type="match status" value="1"/>
</dbReference>
<dbReference type="GO" id="GO:0000981">
    <property type="term" value="F:DNA-binding transcription factor activity, RNA polymerase II-specific"/>
    <property type="evidence" value="ECO:0007669"/>
    <property type="project" value="InterPro"/>
</dbReference>
<dbReference type="InterPro" id="IPR001138">
    <property type="entry name" value="Zn2Cys6_DnaBD"/>
</dbReference>
<dbReference type="GO" id="GO:0006351">
    <property type="term" value="P:DNA-templated transcription"/>
    <property type="evidence" value="ECO:0007669"/>
    <property type="project" value="InterPro"/>
</dbReference>
<dbReference type="SMART" id="SM00066">
    <property type="entry name" value="GAL4"/>
    <property type="match status" value="1"/>
</dbReference>
<proteinExistence type="predicted"/>
<organism evidence="6 7">
    <name type="scientific">Collybiopsis luxurians FD-317 M1</name>
    <dbReference type="NCBI Taxonomy" id="944289"/>
    <lineage>
        <taxon>Eukaryota</taxon>
        <taxon>Fungi</taxon>
        <taxon>Dikarya</taxon>
        <taxon>Basidiomycota</taxon>
        <taxon>Agaricomycotina</taxon>
        <taxon>Agaricomycetes</taxon>
        <taxon>Agaricomycetidae</taxon>
        <taxon>Agaricales</taxon>
        <taxon>Marasmiineae</taxon>
        <taxon>Omphalotaceae</taxon>
        <taxon>Collybiopsis</taxon>
        <taxon>Collybiopsis luxurians</taxon>
    </lineage>
</organism>
<keyword evidence="4" id="KW-0472">Membrane</keyword>
<name>A0A0D0CKD6_9AGAR</name>
<dbReference type="CDD" id="cd12148">
    <property type="entry name" value="fungal_TF_MHR"/>
    <property type="match status" value="1"/>
</dbReference>
<dbReference type="GO" id="GO:0008270">
    <property type="term" value="F:zinc ion binding"/>
    <property type="evidence" value="ECO:0007669"/>
    <property type="project" value="InterPro"/>
</dbReference>
<dbReference type="InterPro" id="IPR050987">
    <property type="entry name" value="AtrR-like"/>
</dbReference>
<reference evidence="6 7" key="1">
    <citation type="submission" date="2014-04" db="EMBL/GenBank/DDBJ databases">
        <title>Evolutionary Origins and Diversification of the Mycorrhizal Mutualists.</title>
        <authorList>
            <consortium name="DOE Joint Genome Institute"/>
            <consortium name="Mycorrhizal Genomics Consortium"/>
            <person name="Kohler A."/>
            <person name="Kuo A."/>
            <person name="Nagy L.G."/>
            <person name="Floudas D."/>
            <person name="Copeland A."/>
            <person name="Barry K.W."/>
            <person name="Cichocki N."/>
            <person name="Veneault-Fourrey C."/>
            <person name="LaButti K."/>
            <person name="Lindquist E.A."/>
            <person name="Lipzen A."/>
            <person name="Lundell T."/>
            <person name="Morin E."/>
            <person name="Murat C."/>
            <person name="Riley R."/>
            <person name="Ohm R."/>
            <person name="Sun H."/>
            <person name="Tunlid A."/>
            <person name="Henrissat B."/>
            <person name="Grigoriev I.V."/>
            <person name="Hibbett D.S."/>
            <person name="Martin F."/>
        </authorList>
    </citation>
    <scope>NUCLEOTIDE SEQUENCE [LARGE SCALE GENOMIC DNA]</scope>
    <source>
        <strain evidence="6 7">FD-317 M1</strain>
    </source>
</reference>
<gene>
    <name evidence="6" type="ORF">GYMLUDRAFT_47729</name>
</gene>
<dbReference type="InterPro" id="IPR036864">
    <property type="entry name" value="Zn2-C6_fun-type_DNA-bd_sf"/>
</dbReference>
<evidence type="ECO:0000259" key="5">
    <source>
        <dbReference type="PROSITE" id="PS50048"/>
    </source>
</evidence>
<dbReference type="Pfam" id="PF00172">
    <property type="entry name" value="Zn_clus"/>
    <property type="match status" value="1"/>
</dbReference>
<sequence>MPPASLSKREACDNCYKRKIRCDGDTSPGNVCSECSAMNLQCTRNIVKRKRGPKPRYPLTPSDSEPVHSLISAILADPTAFSVPTSVHAVRKMLVDLASHSQALEKELASLRSISSLPGETSATSSSLNTSVEDASPTNETDPADALGDQLQGLSLNHYQGRHFGESSWHLMFHRTAAIGVGDKLDGRTERIPADLKRSEFWDLKPWQLPPQYESIPHEYPPNDLLESLLALYWEHVHPIYPLLHKPIFERSLAAKLHLYDRTFGSTVLAVCALASRHSDDPRVLYDGTTSKHSAGWKYFNQIKFAPKSFVETPSVYKLQVYALCITFMIGTNMAETMGVLIGPGIQLAQIIGVHHSGFGKGRDRKEVELCKRAFWLLVTLDVTLSLGIGRPRSSNANDFDLEPPAMCDDEYWDTPDPEDAFKQPENKPATLAFWAHHIKLMEIAGFAQRSIYSARRLDPWGPSTLSAAEWNQKAVMELDSALNEWIDALPDFLKYNPDQKDIVFVHQSVILYAGFYWTRIQVHKRFIPRLGQKSILALHSLAICANAARSCIHLLDGHHEQYKLRIPPLVPAIFGFAIILLINLWHGIQSRMSLNLTKEMDDIWKCLDLLALYEDRWEMAGRFRDILLSVISVSQLPAVERLPSLKRNRDRYEEDSFPANSITDEFQLNAGHQQMSQLQYDASTETLFDSFNVNLEHNFEWSSPISSNDLGDRMPVHIGIGTDMDVPFDSMTYRSENTLPNQGLDGMGHEFSPGQTTDRNPWSQNEWNQFMAEVDELLQLINHPAPG</sequence>
<dbReference type="OrthoDB" id="2123952at2759"/>
<dbReference type="EMBL" id="KN834805">
    <property type="protein sequence ID" value="KIK55513.1"/>
    <property type="molecule type" value="Genomic_DNA"/>
</dbReference>
<keyword evidence="4" id="KW-0812">Transmembrane</keyword>
<dbReference type="CDD" id="cd00067">
    <property type="entry name" value="GAL4"/>
    <property type="match status" value="1"/>
</dbReference>
<dbReference type="HOGENOM" id="CLU_006019_0_1_1"/>
<evidence type="ECO:0000313" key="7">
    <source>
        <dbReference type="Proteomes" id="UP000053593"/>
    </source>
</evidence>
<evidence type="ECO:0000256" key="2">
    <source>
        <dbReference type="ARBA" id="ARBA00023242"/>
    </source>
</evidence>
<keyword evidence="2" id="KW-0539">Nucleus</keyword>
<protein>
    <recommendedName>
        <fullName evidence="5">Zn(2)-C6 fungal-type domain-containing protein</fullName>
    </recommendedName>
</protein>
<keyword evidence="4" id="KW-1133">Transmembrane helix</keyword>
<feature type="domain" description="Zn(2)-C6 fungal-type" evidence="5">
    <location>
        <begin position="11"/>
        <end position="44"/>
    </location>
</feature>
<dbReference type="PROSITE" id="PS50048">
    <property type="entry name" value="ZN2_CY6_FUNGAL_2"/>
    <property type="match status" value="1"/>
</dbReference>
<evidence type="ECO:0000256" key="4">
    <source>
        <dbReference type="SAM" id="Phobius"/>
    </source>
</evidence>
<evidence type="ECO:0000256" key="1">
    <source>
        <dbReference type="ARBA" id="ARBA00022723"/>
    </source>
</evidence>
<keyword evidence="7" id="KW-1185">Reference proteome</keyword>
<dbReference type="Proteomes" id="UP000053593">
    <property type="component" value="Unassembled WGS sequence"/>
</dbReference>
<feature type="compositionally biased region" description="Polar residues" evidence="3">
    <location>
        <begin position="116"/>
        <end position="141"/>
    </location>
</feature>
<dbReference type="PANTHER" id="PTHR46910">
    <property type="entry name" value="TRANSCRIPTION FACTOR PDR1"/>
    <property type="match status" value="1"/>
</dbReference>